<accession>A0ABS0YJT5</accession>
<reference evidence="2 3" key="1">
    <citation type="submission" date="2020-12" db="EMBL/GenBank/DDBJ databases">
        <title>Geomonas sp. Red421, isolated from paddy soil.</title>
        <authorList>
            <person name="Xu Z."/>
            <person name="Zhang Z."/>
            <person name="Masuda Y."/>
            <person name="Itoh H."/>
            <person name="Senoo K."/>
        </authorList>
    </citation>
    <scope>NUCLEOTIDE SEQUENCE [LARGE SCALE GENOMIC DNA]</scope>
    <source>
        <strain evidence="2 3">Red421</strain>
    </source>
</reference>
<dbReference type="Proteomes" id="UP000614714">
    <property type="component" value="Unassembled WGS sequence"/>
</dbReference>
<evidence type="ECO:0000256" key="1">
    <source>
        <dbReference type="SAM" id="MobiDB-lite"/>
    </source>
</evidence>
<feature type="compositionally biased region" description="Polar residues" evidence="1">
    <location>
        <begin position="126"/>
        <end position="136"/>
    </location>
</feature>
<name>A0ABS0YJT5_9BACT</name>
<comment type="caution">
    <text evidence="2">The sequence shown here is derived from an EMBL/GenBank/DDBJ whole genome shotgun (WGS) entry which is preliminary data.</text>
</comment>
<keyword evidence="3" id="KW-1185">Reference proteome</keyword>
<gene>
    <name evidence="2" type="ORF">JFN91_20450</name>
</gene>
<evidence type="ECO:0000313" key="2">
    <source>
        <dbReference type="EMBL" id="MBJ6752593.1"/>
    </source>
</evidence>
<dbReference type="EMBL" id="JAEMHL010000019">
    <property type="protein sequence ID" value="MBJ6752593.1"/>
    <property type="molecule type" value="Genomic_DNA"/>
</dbReference>
<dbReference type="RefSeq" id="WP_199391001.1">
    <property type="nucleotide sequence ID" value="NZ_JAEMHL010000019.1"/>
</dbReference>
<feature type="region of interest" description="Disordered" evidence="1">
    <location>
        <begin position="117"/>
        <end position="136"/>
    </location>
</feature>
<organism evidence="2 3">
    <name type="scientific">Geomonas anaerohicana</name>
    <dbReference type="NCBI Taxonomy" id="2798583"/>
    <lineage>
        <taxon>Bacteria</taxon>
        <taxon>Pseudomonadati</taxon>
        <taxon>Thermodesulfobacteriota</taxon>
        <taxon>Desulfuromonadia</taxon>
        <taxon>Geobacterales</taxon>
        <taxon>Geobacteraceae</taxon>
        <taxon>Geomonas</taxon>
    </lineage>
</organism>
<protein>
    <submittedName>
        <fullName evidence="2">Uncharacterized protein</fullName>
    </submittedName>
</protein>
<proteinExistence type="predicted"/>
<sequence>MTSQRILRNYRSIGPTKFHHLNQKFRNSLLDYNKIPESFWAAHPQLREEYREASEKYDLIYHESMLGSKLAIAERERRQEELVGLLDEIASLLDMAAVRTPELLILSGFDLAKERRTHSRAKKAAASQNDQDSIPA</sequence>
<evidence type="ECO:0000313" key="3">
    <source>
        <dbReference type="Proteomes" id="UP000614714"/>
    </source>
</evidence>